<comment type="caution">
    <text evidence="3">The sequence shown here is derived from an EMBL/GenBank/DDBJ whole genome shotgun (WGS) entry which is preliminary data.</text>
</comment>
<proteinExistence type="predicted"/>
<dbReference type="SUPFAM" id="SSF53335">
    <property type="entry name" value="S-adenosyl-L-methionine-dependent methyltransferases"/>
    <property type="match status" value="1"/>
</dbReference>
<gene>
    <name evidence="3" type="ORF">GCM10009789_13460</name>
</gene>
<dbReference type="Proteomes" id="UP001500393">
    <property type="component" value="Unassembled WGS sequence"/>
</dbReference>
<name>A0ABN2CQG1_9ACTN</name>
<dbReference type="GO" id="GO:0032259">
    <property type="term" value="P:methylation"/>
    <property type="evidence" value="ECO:0007669"/>
    <property type="project" value="UniProtKB-KW"/>
</dbReference>
<dbReference type="GO" id="GO:0008168">
    <property type="term" value="F:methyltransferase activity"/>
    <property type="evidence" value="ECO:0007669"/>
    <property type="project" value="UniProtKB-KW"/>
</dbReference>
<dbReference type="Gene3D" id="6.20.50.110">
    <property type="entry name" value="Methyltransferase, zinc-binding domain"/>
    <property type="match status" value="1"/>
</dbReference>
<dbReference type="Pfam" id="PF08484">
    <property type="entry name" value="Methyltransf_14"/>
    <property type="match status" value="1"/>
</dbReference>
<keyword evidence="3" id="KW-0489">Methyltransferase</keyword>
<evidence type="ECO:0000259" key="2">
    <source>
        <dbReference type="Pfam" id="PF08484"/>
    </source>
</evidence>
<dbReference type="Pfam" id="PF08421">
    <property type="entry name" value="Methyltransf_13"/>
    <property type="match status" value="1"/>
</dbReference>
<keyword evidence="4" id="KW-1185">Reference proteome</keyword>
<evidence type="ECO:0000259" key="1">
    <source>
        <dbReference type="Pfam" id="PF08421"/>
    </source>
</evidence>
<dbReference type="InterPro" id="IPR013630">
    <property type="entry name" value="Methyltransf_Zn-bd_dom_put"/>
</dbReference>
<feature type="domain" description="C-methyltransferase" evidence="2">
    <location>
        <begin position="226"/>
        <end position="382"/>
    </location>
</feature>
<dbReference type="RefSeq" id="WP_344210911.1">
    <property type="nucleotide sequence ID" value="NZ_BAAAOS010000010.1"/>
</dbReference>
<protein>
    <submittedName>
        <fullName evidence="3">Class I SAM-dependent methyltransferase</fullName>
    </submittedName>
</protein>
<evidence type="ECO:0000313" key="4">
    <source>
        <dbReference type="Proteomes" id="UP001500393"/>
    </source>
</evidence>
<dbReference type="InterPro" id="IPR013691">
    <property type="entry name" value="MeTrfase_14"/>
</dbReference>
<organism evidence="3 4">
    <name type="scientific">Kribbella sancticallisti</name>
    <dbReference type="NCBI Taxonomy" id="460087"/>
    <lineage>
        <taxon>Bacteria</taxon>
        <taxon>Bacillati</taxon>
        <taxon>Actinomycetota</taxon>
        <taxon>Actinomycetes</taxon>
        <taxon>Propionibacteriales</taxon>
        <taxon>Kribbellaceae</taxon>
        <taxon>Kribbella</taxon>
    </lineage>
</organism>
<dbReference type="EMBL" id="BAAAOS010000010">
    <property type="protein sequence ID" value="GAA1561516.1"/>
    <property type="molecule type" value="Genomic_DNA"/>
</dbReference>
<dbReference type="InterPro" id="IPR038576">
    <property type="entry name" value="Methyltransf_Zn-bd_dom_put_sf"/>
</dbReference>
<dbReference type="Gene3D" id="3.40.50.720">
    <property type="entry name" value="NAD(P)-binding Rossmann-like Domain"/>
    <property type="match status" value="1"/>
</dbReference>
<accession>A0ABN2CQG1</accession>
<feature type="domain" description="Methyltransferase putative zinc binding" evidence="1">
    <location>
        <begin position="21"/>
        <end position="74"/>
    </location>
</feature>
<dbReference type="Gene3D" id="3.40.50.150">
    <property type="entry name" value="Vaccinia Virus protein VP39"/>
    <property type="match status" value="1"/>
</dbReference>
<sequence length="389" mass="41734">MVTDLVTDTMPGGEEMASFSCRGCAGDDVVPVVDLGAQPCADHFPPVDTPGEDPRWPLELWLCRGCKLVQLGPVEPQLPEPPLAVESATSIAHAEASVKELLADHPDLNGRVVFEFASHHGGSWLDHLRAAGCRIATGDERADLVVDVHGIAHEPAVGEMMKLRADRLAPGGLLVLEFHHLLPLFIGNQFDTIRHGHWSYLSLGAVIRLGALYGLAVESVQRIDMFGGSLRVMLRHEDEAQPDESVLETLQDEAAAGISDEIQLAGFQEAAWHAAGALHDELVRHQQAGRMVLGYGAPSKAPVLLDLSKVGTDLLPFTVDAAPGKHGRRIPGCGVPIRSIDDLRAVQPDVVLILTWDIADEVISQLEADAGGWGATYLVPLPEPHEVVG</sequence>
<keyword evidence="3" id="KW-0808">Transferase</keyword>
<dbReference type="InterPro" id="IPR029063">
    <property type="entry name" value="SAM-dependent_MTases_sf"/>
</dbReference>
<reference evidence="3 4" key="1">
    <citation type="journal article" date="2019" name="Int. J. Syst. Evol. Microbiol.">
        <title>The Global Catalogue of Microorganisms (GCM) 10K type strain sequencing project: providing services to taxonomists for standard genome sequencing and annotation.</title>
        <authorList>
            <consortium name="The Broad Institute Genomics Platform"/>
            <consortium name="The Broad Institute Genome Sequencing Center for Infectious Disease"/>
            <person name="Wu L."/>
            <person name="Ma J."/>
        </authorList>
    </citation>
    <scope>NUCLEOTIDE SEQUENCE [LARGE SCALE GENOMIC DNA]</scope>
    <source>
        <strain evidence="3 4">JCM 14969</strain>
    </source>
</reference>
<evidence type="ECO:0000313" key="3">
    <source>
        <dbReference type="EMBL" id="GAA1561516.1"/>
    </source>
</evidence>